<keyword evidence="2" id="KW-1185">Reference proteome</keyword>
<dbReference type="EMBL" id="CACRXK020011948">
    <property type="protein sequence ID" value="CAB4022391.1"/>
    <property type="molecule type" value="Genomic_DNA"/>
</dbReference>
<dbReference type="Proteomes" id="UP001152795">
    <property type="component" value="Unassembled WGS sequence"/>
</dbReference>
<reference evidence="1" key="1">
    <citation type="submission" date="2020-04" db="EMBL/GenBank/DDBJ databases">
        <authorList>
            <person name="Alioto T."/>
            <person name="Alioto T."/>
            <person name="Gomez Garrido J."/>
        </authorList>
    </citation>
    <scope>NUCLEOTIDE SEQUENCE</scope>
    <source>
        <strain evidence="1">A484AB</strain>
    </source>
</reference>
<dbReference type="AlphaFoldDB" id="A0A7D9KYP7"/>
<proteinExistence type="predicted"/>
<name>A0A7D9KYP7_PARCT</name>
<protein>
    <submittedName>
        <fullName evidence="1">Uncharacterized protein</fullName>
    </submittedName>
</protein>
<organism evidence="1 2">
    <name type="scientific">Paramuricea clavata</name>
    <name type="common">Red gorgonian</name>
    <name type="synonym">Violescent sea-whip</name>
    <dbReference type="NCBI Taxonomy" id="317549"/>
    <lineage>
        <taxon>Eukaryota</taxon>
        <taxon>Metazoa</taxon>
        <taxon>Cnidaria</taxon>
        <taxon>Anthozoa</taxon>
        <taxon>Octocorallia</taxon>
        <taxon>Malacalcyonacea</taxon>
        <taxon>Plexauridae</taxon>
        <taxon>Paramuricea</taxon>
    </lineage>
</organism>
<evidence type="ECO:0000313" key="2">
    <source>
        <dbReference type="Proteomes" id="UP001152795"/>
    </source>
</evidence>
<accession>A0A7D9KYP7</accession>
<gene>
    <name evidence="1" type="ORF">PACLA_8A047466</name>
</gene>
<comment type="caution">
    <text evidence="1">The sequence shown here is derived from an EMBL/GenBank/DDBJ whole genome shotgun (WGS) entry which is preliminary data.</text>
</comment>
<evidence type="ECO:0000313" key="1">
    <source>
        <dbReference type="EMBL" id="CAB4022391.1"/>
    </source>
</evidence>
<sequence length="136" mass="14634">MTNSVGEAVDYLVMPGGDCWHVGGSMTEDMGKGFILVAVATGRACVRPAMFYSVDGQAIEVSTMDKSPVLEAHVEACVVPFGAISKLIIRKGARNFALVTEVTKGFRRVLTFKVMEEAANIFRGNFVSIIRSRDGG</sequence>